<dbReference type="PANTHER" id="PTHR10693:SF52">
    <property type="entry name" value="RAS GTPASE-ACTIVATING BINDING-LIKE PROTEIN"/>
    <property type="match status" value="1"/>
</dbReference>
<dbReference type="GO" id="GO:0003729">
    <property type="term" value="F:mRNA binding"/>
    <property type="evidence" value="ECO:0007669"/>
    <property type="project" value="TreeGrafter"/>
</dbReference>
<dbReference type="Proteomes" id="UP001161247">
    <property type="component" value="Chromosome 4"/>
</dbReference>
<protein>
    <submittedName>
        <fullName evidence="3">OLC1v1001735C1</fullName>
    </submittedName>
</protein>
<feature type="domain" description="NTF2" evidence="2">
    <location>
        <begin position="1"/>
        <end position="116"/>
    </location>
</feature>
<dbReference type="PROSITE" id="PS50177">
    <property type="entry name" value="NTF2_DOMAIN"/>
    <property type="match status" value="1"/>
</dbReference>
<evidence type="ECO:0000259" key="2">
    <source>
        <dbReference type="PROSITE" id="PS50177"/>
    </source>
</evidence>
<dbReference type="AlphaFoldDB" id="A0AAV1D5X8"/>
<keyword evidence="1" id="KW-0694">RNA-binding</keyword>
<dbReference type="GO" id="GO:0005829">
    <property type="term" value="C:cytosol"/>
    <property type="evidence" value="ECO:0007669"/>
    <property type="project" value="TreeGrafter"/>
</dbReference>
<dbReference type="Gene3D" id="3.10.450.50">
    <property type="match status" value="1"/>
</dbReference>
<dbReference type="InterPro" id="IPR032710">
    <property type="entry name" value="NTF2-like_dom_sf"/>
</dbReference>
<dbReference type="Pfam" id="PF02136">
    <property type="entry name" value="NTF2"/>
    <property type="match status" value="1"/>
</dbReference>
<evidence type="ECO:0000313" key="4">
    <source>
        <dbReference type="Proteomes" id="UP001161247"/>
    </source>
</evidence>
<dbReference type="EMBL" id="OX459121">
    <property type="protein sequence ID" value="CAI9103279.1"/>
    <property type="molecule type" value="Genomic_DNA"/>
</dbReference>
<dbReference type="InterPro" id="IPR018222">
    <property type="entry name" value="Nuclear_transport_factor_2_euk"/>
</dbReference>
<dbReference type="GO" id="GO:1990904">
    <property type="term" value="C:ribonucleoprotein complex"/>
    <property type="evidence" value="ECO:0007669"/>
    <property type="project" value="TreeGrafter"/>
</dbReference>
<dbReference type="InterPro" id="IPR002075">
    <property type="entry name" value="NTF2_dom"/>
</dbReference>
<gene>
    <name evidence="3" type="ORF">OLC1_LOCUS12484</name>
</gene>
<dbReference type="InterPro" id="IPR039539">
    <property type="entry name" value="Ras_GTPase_bind_prot"/>
</dbReference>
<accession>A0AAV1D5X8</accession>
<dbReference type="CDD" id="cd00780">
    <property type="entry name" value="NTF2"/>
    <property type="match status" value="1"/>
</dbReference>
<reference evidence="3" key="1">
    <citation type="submission" date="2023-03" db="EMBL/GenBank/DDBJ databases">
        <authorList>
            <person name="Julca I."/>
        </authorList>
    </citation>
    <scope>NUCLEOTIDE SEQUENCE</scope>
</reference>
<name>A0AAV1D5X8_OLDCO</name>
<organism evidence="3 4">
    <name type="scientific">Oldenlandia corymbosa var. corymbosa</name>
    <dbReference type="NCBI Taxonomy" id="529605"/>
    <lineage>
        <taxon>Eukaryota</taxon>
        <taxon>Viridiplantae</taxon>
        <taxon>Streptophyta</taxon>
        <taxon>Embryophyta</taxon>
        <taxon>Tracheophyta</taxon>
        <taxon>Spermatophyta</taxon>
        <taxon>Magnoliopsida</taxon>
        <taxon>eudicotyledons</taxon>
        <taxon>Gunneridae</taxon>
        <taxon>Pentapetalae</taxon>
        <taxon>asterids</taxon>
        <taxon>lamiids</taxon>
        <taxon>Gentianales</taxon>
        <taxon>Rubiaceae</taxon>
        <taxon>Rubioideae</taxon>
        <taxon>Spermacoceae</taxon>
        <taxon>Hedyotis-Oldenlandia complex</taxon>
        <taxon>Oldenlandia</taxon>
    </lineage>
</organism>
<keyword evidence="4" id="KW-1185">Reference proteome</keyword>
<proteinExistence type="predicted"/>
<evidence type="ECO:0000256" key="1">
    <source>
        <dbReference type="ARBA" id="ARBA00022884"/>
    </source>
</evidence>
<sequence>MADGFLKKYYEHLHKTPEMLYGFFKEESVIRWDGVESSTTTTTIDGIREIIMSSDYKGCEVKVVKVDAQFSLMESVILTATGCSLEKDNVKRIISQTFFLAKQEIGWFLLNDNLHIIDTQEILNVSSSCFDGVSSPHESLKEAPITAKITDNVEETLEIANSIKETLEVIQIASKEPDTPNDTEKVEG</sequence>
<dbReference type="PANTHER" id="PTHR10693">
    <property type="entry name" value="RAS GTPASE-ACTIVATING PROTEIN-BINDING PROTEIN"/>
    <property type="match status" value="1"/>
</dbReference>
<dbReference type="SUPFAM" id="SSF54427">
    <property type="entry name" value="NTF2-like"/>
    <property type="match status" value="1"/>
</dbReference>
<evidence type="ECO:0000313" key="3">
    <source>
        <dbReference type="EMBL" id="CAI9103279.1"/>
    </source>
</evidence>